<keyword evidence="1" id="KW-0614">Plasmid</keyword>
<evidence type="ECO:0000313" key="1">
    <source>
        <dbReference type="EMBL" id="AJS09839.1"/>
    </source>
</evidence>
<proteinExistence type="predicted"/>
<organism evidence="1">
    <name type="scientific">Salmonella typhimurium</name>
    <dbReference type="NCBI Taxonomy" id="90371"/>
    <lineage>
        <taxon>Bacteria</taxon>
        <taxon>Pseudomonadati</taxon>
        <taxon>Pseudomonadota</taxon>
        <taxon>Gammaproteobacteria</taxon>
        <taxon>Enterobacterales</taxon>
        <taxon>Enterobacteriaceae</taxon>
        <taxon>Salmonella</taxon>
    </lineage>
</organism>
<reference evidence="1" key="1">
    <citation type="journal article" date="2015" name="FEMS Microbiol. Lett.">
        <title>Characterisation of a large novel phage-like plasmid in Salmonella enterica serovar Typhimurium.</title>
        <authorList>
            <person name="Octavia S."/>
            <person name="Sara J."/>
            <person name="Lan R."/>
        </authorList>
    </citation>
    <scope>NUCLEOTIDE SEQUENCE</scope>
    <source>
        <strain evidence="1">L946</strain>
        <plasmid evidence="1">pSTM_Phi</plasmid>
    </source>
</reference>
<dbReference type="RefSeq" id="WP_079825249.1">
    <property type="nucleotide sequence ID" value="NZ_KP763470.1"/>
</dbReference>
<sequence>MFIEAFASLMQKAKIGVVGTDIFCHYMPASVKSGVLLINPNTGISIDHELKGFYHDSFTIIVRNSTITRAVSKTNKIMEMFPVEETIADNVYFRLIRPMSMPITYPKNEGALIESGIPVEFAGYLLN</sequence>
<name>A0A0D3RLX8_SALTM</name>
<geneLocation type="plasmid" evidence="1">
    <name>pSTM_Phi</name>
</geneLocation>
<dbReference type="Pfam" id="PF12691">
    <property type="entry name" value="Phage_tail_terminator_6"/>
    <property type="match status" value="1"/>
</dbReference>
<accession>A0A0D3RLX8</accession>
<dbReference type="InterPro" id="IPR024411">
    <property type="entry name" value="Tail_terminator_phage"/>
</dbReference>
<dbReference type="EMBL" id="KP763470">
    <property type="protein sequence ID" value="AJS09839.1"/>
    <property type="molecule type" value="Genomic_DNA"/>
</dbReference>
<dbReference type="AlphaFoldDB" id="A0A0D3RLX8"/>
<protein>
    <submittedName>
        <fullName evidence="1">Uncharacterized protein</fullName>
    </submittedName>
</protein>